<accession>A0A4R0FZV0</accession>
<dbReference type="Proteomes" id="UP000292274">
    <property type="component" value="Unassembled WGS sequence"/>
</dbReference>
<dbReference type="OrthoDB" id="3699819at2"/>
<dbReference type="EMBL" id="SJJR01000035">
    <property type="protein sequence ID" value="TCB89266.1"/>
    <property type="molecule type" value="Genomic_DNA"/>
</dbReference>
<gene>
    <name evidence="1" type="ORF">E0H26_28175</name>
</gene>
<evidence type="ECO:0000313" key="2">
    <source>
        <dbReference type="Proteomes" id="UP000292274"/>
    </source>
</evidence>
<sequence>MGYEIFDPFEGAPDTVDVGVWLEQQGWSEFLGVGDELSYLRVQSYRRTVDGRDEFIVDVWDMAQGSPFVKVNNFGELMDLLARWAPAVQATALVSVVDSLRSDNLLTDGVAELLGAKVAFGASDGLPALREQARQQAAYRRQVAEQRKAARETAEPSS</sequence>
<proteinExistence type="predicted"/>
<organism evidence="1 2">
    <name type="scientific">Micromonospora zingiberis</name>
    <dbReference type="NCBI Taxonomy" id="2053011"/>
    <lineage>
        <taxon>Bacteria</taxon>
        <taxon>Bacillati</taxon>
        <taxon>Actinomycetota</taxon>
        <taxon>Actinomycetes</taxon>
        <taxon>Micromonosporales</taxon>
        <taxon>Micromonosporaceae</taxon>
        <taxon>Micromonospora</taxon>
    </lineage>
</organism>
<name>A0A4R0FZV0_9ACTN</name>
<dbReference type="AlphaFoldDB" id="A0A4R0FZV0"/>
<evidence type="ECO:0000313" key="1">
    <source>
        <dbReference type="EMBL" id="TCB89266.1"/>
    </source>
</evidence>
<comment type="caution">
    <text evidence="1">The sequence shown here is derived from an EMBL/GenBank/DDBJ whole genome shotgun (WGS) entry which is preliminary data.</text>
</comment>
<dbReference type="RefSeq" id="WP_131309393.1">
    <property type="nucleotide sequence ID" value="NZ_SJJR01000035.1"/>
</dbReference>
<protein>
    <submittedName>
        <fullName evidence="1">Uncharacterized protein</fullName>
    </submittedName>
</protein>
<keyword evidence="2" id="KW-1185">Reference proteome</keyword>
<reference evidence="1 2" key="1">
    <citation type="submission" date="2019-02" db="EMBL/GenBank/DDBJ databases">
        <title>Jishengella sp. nov., isolated from a root of Zingiber montanum.</title>
        <authorList>
            <person name="Kuncharoen N."/>
            <person name="Kudo T."/>
            <person name="Masahiro Y."/>
            <person name="Ohkuma M."/>
            <person name="Tanasupawat S."/>
        </authorList>
    </citation>
    <scope>NUCLEOTIDE SEQUENCE [LARGE SCALE GENOMIC DNA]</scope>
    <source>
        <strain evidence="1 2">PLAI 1-1</strain>
    </source>
</reference>